<dbReference type="PANTHER" id="PTHR30472:SF25">
    <property type="entry name" value="ABC TRANSPORTER PERMEASE PROTEIN MJ0876-RELATED"/>
    <property type="match status" value="1"/>
</dbReference>
<evidence type="ECO:0000256" key="6">
    <source>
        <dbReference type="ARBA" id="ARBA00022989"/>
    </source>
</evidence>
<feature type="transmembrane region" description="Helical" evidence="8">
    <location>
        <begin position="192"/>
        <end position="211"/>
    </location>
</feature>
<evidence type="ECO:0000256" key="1">
    <source>
        <dbReference type="ARBA" id="ARBA00004651"/>
    </source>
</evidence>
<name>A0A1M6T867_9CLOT</name>
<evidence type="ECO:0000256" key="3">
    <source>
        <dbReference type="ARBA" id="ARBA00022448"/>
    </source>
</evidence>
<feature type="transmembrane region" description="Helical" evidence="8">
    <location>
        <begin position="240"/>
        <end position="268"/>
    </location>
</feature>
<dbReference type="Gene3D" id="1.10.3470.10">
    <property type="entry name" value="ABC transporter involved in vitamin B12 uptake, BtuC"/>
    <property type="match status" value="1"/>
</dbReference>
<protein>
    <submittedName>
        <fullName evidence="9">Iron complex transport system permease protein</fullName>
    </submittedName>
</protein>
<keyword evidence="4" id="KW-1003">Cell membrane</keyword>
<keyword evidence="5 8" id="KW-0812">Transmembrane</keyword>
<reference evidence="9 10" key="1">
    <citation type="submission" date="2016-11" db="EMBL/GenBank/DDBJ databases">
        <authorList>
            <person name="Jaros S."/>
            <person name="Januszkiewicz K."/>
            <person name="Wedrychowicz H."/>
        </authorList>
    </citation>
    <scope>NUCLEOTIDE SEQUENCE [LARGE SCALE GENOMIC DNA]</scope>
    <source>
        <strain evidence="9 10">DSM 21758</strain>
    </source>
</reference>
<keyword evidence="3" id="KW-0813">Transport</keyword>
<keyword evidence="6 8" id="KW-1133">Transmembrane helix</keyword>
<feature type="transmembrane region" description="Helical" evidence="8">
    <location>
        <begin position="280"/>
        <end position="302"/>
    </location>
</feature>
<dbReference type="Pfam" id="PF01032">
    <property type="entry name" value="FecCD"/>
    <property type="match status" value="1"/>
</dbReference>
<feature type="transmembrane region" description="Helical" evidence="8">
    <location>
        <begin position="151"/>
        <end position="171"/>
    </location>
</feature>
<gene>
    <name evidence="9" type="ORF">SAMN02745163_03982</name>
</gene>
<dbReference type="InterPro" id="IPR000522">
    <property type="entry name" value="ABC_transptr_permease_BtuC"/>
</dbReference>
<evidence type="ECO:0000256" key="5">
    <source>
        <dbReference type="ARBA" id="ARBA00022692"/>
    </source>
</evidence>
<dbReference type="FunFam" id="1.10.3470.10:FF:000001">
    <property type="entry name" value="Vitamin B12 ABC transporter permease BtuC"/>
    <property type="match status" value="1"/>
</dbReference>
<dbReference type="CDD" id="cd06550">
    <property type="entry name" value="TM_ABC_iron-siderophores_like"/>
    <property type="match status" value="1"/>
</dbReference>
<dbReference type="RefSeq" id="WP_072992297.1">
    <property type="nucleotide sequence ID" value="NZ_FQZB01000019.1"/>
</dbReference>
<proteinExistence type="inferred from homology"/>
<evidence type="ECO:0000256" key="8">
    <source>
        <dbReference type="SAM" id="Phobius"/>
    </source>
</evidence>
<dbReference type="EMBL" id="FQZB01000019">
    <property type="protein sequence ID" value="SHK53175.1"/>
    <property type="molecule type" value="Genomic_DNA"/>
</dbReference>
<evidence type="ECO:0000313" key="10">
    <source>
        <dbReference type="Proteomes" id="UP000184310"/>
    </source>
</evidence>
<dbReference type="SUPFAM" id="SSF81345">
    <property type="entry name" value="ABC transporter involved in vitamin B12 uptake, BtuC"/>
    <property type="match status" value="1"/>
</dbReference>
<dbReference type="OrthoDB" id="9792889at2"/>
<dbReference type="Proteomes" id="UP000184310">
    <property type="component" value="Unassembled WGS sequence"/>
</dbReference>
<dbReference type="STRING" id="1121302.SAMN02745163_03982"/>
<comment type="similarity">
    <text evidence="2">Belongs to the binding-protein-dependent transport system permease family. FecCD subfamily.</text>
</comment>
<dbReference type="GO" id="GO:0005886">
    <property type="term" value="C:plasma membrane"/>
    <property type="evidence" value="ECO:0007669"/>
    <property type="project" value="UniProtKB-SubCell"/>
</dbReference>
<feature type="transmembrane region" description="Helical" evidence="8">
    <location>
        <begin position="119"/>
        <end position="139"/>
    </location>
</feature>
<feature type="transmembrane region" description="Helical" evidence="8">
    <location>
        <begin position="308"/>
        <end position="327"/>
    </location>
</feature>
<evidence type="ECO:0000256" key="7">
    <source>
        <dbReference type="ARBA" id="ARBA00023136"/>
    </source>
</evidence>
<dbReference type="AlphaFoldDB" id="A0A1M6T867"/>
<comment type="subcellular location">
    <subcellularLocation>
        <location evidence="1">Cell membrane</location>
        <topology evidence="1">Multi-pass membrane protein</topology>
    </subcellularLocation>
</comment>
<accession>A0A1M6T867</accession>
<keyword evidence="7 8" id="KW-0472">Membrane</keyword>
<feature type="transmembrane region" description="Helical" evidence="8">
    <location>
        <begin position="63"/>
        <end position="80"/>
    </location>
</feature>
<sequence length="332" mass="36145">MKKKKFFILLLISILVVSVFSITVGAANISSIDVFKLIGAKIFSLNYDSVYEKIIFDIRLPRIILAGFVGLGLSVTGATFQGIFKNPMADPYVLGISSGAALGATISIIFRFDARGDIFTSGFAFVGAILTIFIVYNIARVGNKIPTTTLLLAGIALNFLMSSLISISMILKREAMERIIYWTMGSFNTASYKEIMIVAPIIIVIVGIYYYNYRALNIISMGDEASYTLGVDAEKIKKRLIILSSIMIAVIVSVSGIIGFVGLIVPHIARIIVGANHREVIPFSAVIGALFLIICDTIARGIMPPTELPVGAVTSLFGAPYFIYLLWKKKKS</sequence>
<dbReference type="InterPro" id="IPR037294">
    <property type="entry name" value="ABC_BtuC-like"/>
</dbReference>
<keyword evidence="10" id="KW-1185">Reference proteome</keyword>
<organism evidence="9 10">
    <name type="scientific">Clostridium cavendishii DSM 21758</name>
    <dbReference type="NCBI Taxonomy" id="1121302"/>
    <lineage>
        <taxon>Bacteria</taxon>
        <taxon>Bacillati</taxon>
        <taxon>Bacillota</taxon>
        <taxon>Clostridia</taxon>
        <taxon>Eubacteriales</taxon>
        <taxon>Clostridiaceae</taxon>
        <taxon>Clostridium</taxon>
    </lineage>
</organism>
<evidence type="ECO:0000256" key="4">
    <source>
        <dbReference type="ARBA" id="ARBA00022475"/>
    </source>
</evidence>
<evidence type="ECO:0000256" key="2">
    <source>
        <dbReference type="ARBA" id="ARBA00007935"/>
    </source>
</evidence>
<feature type="transmembrane region" description="Helical" evidence="8">
    <location>
        <begin position="92"/>
        <end position="112"/>
    </location>
</feature>
<dbReference type="PANTHER" id="PTHR30472">
    <property type="entry name" value="FERRIC ENTEROBACTIN TRANSPORT SYSTEM PERMEASE PROTEIN"/>
    <property type="match status" value="1"/>
</dbReference>
<dbReference type="GO" id="GO:0022857">
    <property type="term" value="F:transmembrane transporter activity"/>
    <property type="evidence" value="ECO:0007669"/>
    <property type="project" value="InterPro"/>
</dbReference>
<evidence type="ECO:0000313" key="9">
    <source>
        <dbReference type="EMBL" id="SHK53175.1"/>
    </source>
</evidence>
<dbReference type="GO" id="GO:0033214">
    <property type="term" value="P:siderophore-iron import into cell"/>
    <property type="evidence" value="ECO:0007669"/>
    <property type="project" value="TreeGrafter"/>
</dbReference>